<dbReference type="PROSITE" id="PS51939">
    <property type="entry name" value="XRRM"/>
    <property type="match status" value="1"/>
</dbReference>
<evidence type="ECO:0000256" key="4">
    <source>
        <dbReference type="ARBA" id="ARBA00023242"/>
    </source>
</evidence>
<dbReference type="Proteomes" id="UP001142489">
    <property type="component" value="Unassembled WGS sequence"/>
</dbReference>
<dbReference type="PANTHER" id="PTHR22792:SF166">
    <property type="entry name" value="LUPUS LA PROTEIN HOMOLOG"/>
    <property type="match status" value="1"/>
</dbReference>
<evidence type="ECO:0000256" key="3">
    <source>
        <dbReference type="ARBA" id="ARBA00022884"/>
    </source>
</evidence>
<evidence type="ECO:0000259" key="7">
    <source>
        <dbReference type="PROSITE" id="PS50102"/>
    </source>
</evidence>
<dbReference type="Pfam" id="PF08777">
    <property type="entry name" value="RRM_3"/>
    <property type="match status" value="1"/>
</dbReference>
<dbReference type="Pfam" id="PF05383">
    <property type="entry name" value="La"/>
    <property type="match status" value="1"/>
</dbReference>
<feature type="domain" description="RRM" evidence="7">
    <location>
        <begin position="111"/>
        <end position="187"/>
    </location>
</feature>
<dbReference type="GO" id="GO:0008033">
    <property type="term" value="P:tRNA processing"/>
    <property type="evidence" value="ECO:0007669"/>
    <property type="project" value="TreeGrafter"/>
</dbReference>
<dbReference type="InterPro" id="IPR036390">
    <property type="entry name" value="WH_DNA-bd_sf"/>
</dbReference>
<dbReference type="InterPro" id="IPR035979">
    <property type="entry name" value="RBD_domain_sf"/>
</dbReference>
<dbReference type="GO" id="GO:1990904">
    <property type="term" value="C:ribonucleoprotein complex"/>
    <property type="evidence" value="ECO:0007669"/>
    <property type="project" value="UniProtKB-UniRule"/>
</dbReference>
<keyword evidence="3 5" id="KW-0694">RNA-binding</keyword>
<evidence type="ECO:0000256" key="1">
    <source>
        <dbReference type="ARBA" id="ARBA00004123"/>
    </source>
</evidence>
<feature type="domain" description="XRRM" evidence="9">
    <location>
        <begin position="227"/>
        <end position="339"/>
    </location>
</feature>
<dbReference type="SMART" id="SM00360">
    <property type="entry name" value="RRM"/>
    <property type="match status" value="1"/>
</dbReference>
<feature type="region of interest" description="Disordered" evidence="6">
    <location>
        <begin position="202"/>
        <end position="222"/>
    </location>
</feature>
<dbReference type="Pfam" id="PF00076">
    <property type="entry name" value="RRM_1"/>
    <property type="match status" value="1"/>
</dbReference>
<dbReference type="Gene3D" id="3.30.70.330">
    <property type="match status" value="2"/>
</dbReference>
<evidence type="ECO:0000256" key="2">
    <source>
        <dbReference type="ARBA" id="ARBA00022553"/>
    </source>
</evidence>
<dbReference type="InterPro" id="IPR014886">
    <property type="entry name" value="La_xRRM"/>
</dbReference>
<dbReference type="CDD" id="cd12291">
    <property type="entry name" value="RRM1_La"/>
    <property type="match status" value="1"/>
</dbReference>
<feature type="domain" description="HTH La-type RNA-binding" evidence="8">
    <location>
        <begin position="7"/>
        <end position="99"/>
    </location>
</feature>
<dbReference type="InterPro" id="IPR006630">
    <property type="entry name" value="La_HTH"/>
</dbReference>
<dbReference type="Gene3D" id="1.10.10.10">
    <property type="entry name" value="Winged helix-like DNA-binding domain superfamily/Winged helix DNA-binding domain"/>
    <property type="match status" value="1"/>
</dbReference>
<keyword evidence="2" id="KW-0597">Phosphoprotein</keyword>
<dbReference type="CDD" id="cd08028">
    <property type="entry name" value="LARP_3"/>
    <property type="match status" value="1"/>
</dbReference>
<dbReference type="PANTHER" id="PTHR22792">
    <property type="entry name" value="LUPUS LA PROTEIN-RELATED"/>
    <property type="match status" value="1"/>
</dbReference>
<keyword evidence="11" id="KW-1185">Reference proteome</keyword>
<evidence type="ECO:0000259" key="9">
    <source>
        <dbReference type="PROSITE" id="PS51939"/>
    </source>
</evidence>
<comment type="caution">
    <text evidence="10">The sequence shown here is derived from an EMBL/GenBank/DDBJ whole genome shotgun (WGS) entry which is preliminary data.</text>
</comment>
<reference evidence="10" key="1">
    <citation type="journal article" date="2023" name="DNA Res.">
        <title>Chromosome-level genome assembly of Phrynocephalus forsythii using third-generation DNA sequencing and Hi-C analysis.</title>
        <authorList>
            <person name="Qi Y."/>
            <person name="Zhao W."/>
            <person name="Zhao Y."/>
            <person name="Niu C."/>
            <person name="Cao S."/>
            <person name="Zhang Y."/>
        </authorList>
    </citation>
    <scope>NUCLEOTIDE SEQUENCE</scope>
    <source>
        <tissue evidence="10">Muscle</tissue>
    </source>
</reference>
<dbReference type="InterPro" id="IPR036388">
    <property type="entry name" value="WH-like_DNA-bd_sf"/>
</dbReference>
<evidence type="ECO:0008006" key="12">
    <source>
        <dbReference type="Google" id="ProtNLM"/>
    </source>
</evidence>
<dbReference type="CDD" id="cd12541">
    <property type="entry name" value="RRM2_La"/>
    <property type="match status" value="1"/>
</dbReference>
<evidence type="ECO:0000313" key="11">
    <source>
        <dbReference type="Proteomes" id="UP001142489"/>
    </source>
</evidence>
<dbReference type="AlphaFoldDB" id="A0A9Q1B9G6"/>
<keyword evidence="4" id="KW-0539">Nucleus</keyword>
<evidence type="ECO:0000256" key="5">
    <source>
        <dbReference type="PROSITE-ProRule" id="PRU00332"/>
    </source>
</evidence>
<accession>A0A9Q1B9G6</accession>
<dbReference type="EMBL" id="JAPFRF010000001">
    <property type="protein sequence ID" value="KAJ7345661.1"/>
    <property type="molecule type" value="Genomic_DNA"/>
</dbReference>
<dbReference type="FunFam" id="1.10.10.10:FF:000336">
    <property type="entry name" value="lupus La protein homolog"/>
    <property type="match status" value="1"/>
</dbReference>
<evidence type="ECO:0000313" key="10">
    <source>
        <dbReference type="EMBL" id="KAJ7345661.1"/>
    </source>
</evidence>
<dbReference type="PRINTS" id="PR00302">
    <property type="entry name" value="LUPUSLA"/>
</dbReference>
<dbReference type="InterPro" id="IPR045180">
    <property type="entry name" value="La_dom_prot"/>
</dbReference>
<dbReference type="InterPro" id="IPR002344">
    <property type="entry name" value="Lupus_La"/>
</dbReference>
<sequence>MAENGDSESMSDLEKKICQQIEYYFGDHNLPQDKFLQEKIKLDDGWVTLETIIKFNRLSRLTTDFDVIVGALKKSKTGLMEISEDKTKIRRSPSKPLPEITEQYKNAIKSRSVYIKGFPLDATLDDIKEWLDCKGKVESIQMRRTLQKNFKGSVFAVFDSVETAKAFVETPNQKYSDTELIVLFRDDYFAKKNVEKKRNRLEAKARAKQEKEEKQKQAEDAEMKSLEEKQGWLLKFSGDLEDQTCREDLHAVFSDHGEIKWIDFVRGAKEGIILFKSSAKEVLEKAKEANGGNLQLRDKDVTWEVLEGEEAKEALKKIMEGQQKSFNKKKGKGDLLLGF</sequence>
<dbReference type="PROSITE" id="PS50961">
    <property type="entry name" value="HTH_LA"/>
    <property type="match status" value="1"/>
</dbReference>
<dbReference type="PROSITE" id="PS50102">
    <property type="entry name" value="RRM"/>
    <property type="match status" value="1"/>
</dbReference>
<dbReference type="SUPFAM" id="SSF46785">
    <property type="entry name" value="Winged helix' DNA-binding domain"/>
    <property type="match status" value="1"/>
</dbReference>
<evidence type="ECO:0000256" key="6">
    <source>
        <dbReference type="SAM" id="MobiDB-lite"/>
    </source>
</evidence>
<dbReference type="SMART" id="SM00715">
    <property type="entry name" value="LA"/>
    <property type="match status" value="1"/>
</dbReference>
<dbReference type="GO" id="GO:0045727">
    <property type="term" value="P:positive regulation of translation"/>
    <property type="evidence" value="ECO:0007669"/>
    <property type="project" value="TreeGrafter"/>
</dbReference>
<dbReference type="InterPro" id="IPR000504">
    <property type="entry name" value="RRM_dom"/>
</dbReference>
<dbReference type="GO" id="GO:0003729">
    <property type="term" value="F:mRNA binding"/>
    <property type="evidence" value="ECO:0007669"/>
    <property type="project" value="TreeGrafter"/>
</dbReference>
<evidence type="ECO:0000259" key="8">
    <source>
        <dbReference type="PROSITE" id="PS50961"/>
    </source>
</evidence>
<gene>
    <name evidence="10" type="ORF">JRQ81_001611</name>
</gene>
<dbReference type="OrthoDB" id="439993at2759"/>
<dbReference type="SUPFAM" id="SSF54928">
    <property type="entry name" value="RNA-binding domain, RBD"/>
    <property type="match status" value="2"/>
</dbReference>
<dbReference type="GO" id="GO:0005829">
    <property type="term" value="C:cytosol"/>
    <property type="evidence" value="ECO:0007669"/>
    <property type="project" value="TreeGrafter"/>
</dbReference>
<comment type="subcellular location">
    <subcellularLocation>
        <location evidence="1">Nucleus</location>
    </subcellularLocation>
</comment>
<protein>
    <recommendedName>
        <fullName evidence="12">Lupus La protein</fullName>
    </recommendedName>
</protein>
<dbReference type="GO" id="GO:0005634">
    <property type="term" value="C:nucleus"/>
    <property type="evidence" value="ECO:0007669"/>
    <property type="project" value="UniProtKB-SubCell"/>
</dbReference>
<organism evidence="10 11">
    <name type="scientific">Phrynocephalus forsythii</name>
    <dbReference type="NCBI Taxonomy" id="171643"/>
    <lineage>
        <taxon>Eukaryota</taxon>
        <taxon>Metazoa</taxon>
        <taxon>Chordata</taxon>
        <taxon>Craniata</taxon>
        <taxon>Vertebrata</taxon>
        <taxon>Euteleostomi</taxon>
        <taxon>Lepidosauria</taxon>
        <taxon>Squamata</taxon>
        <taxon>Bifurcata</taxon>
        <taxon>Unidentata</taxon>
        <taxon>Episquamata</taxon>
        <taxon>Toxicofera</taxon>
        <taxon>Iguania</taxon>
        <taxon>Acrodonta</taxon>
        <taxon>Agamidae</taxon>
        <taxon>Agaminae</taxon>
        <taxon>Phrynocephalus</taxon>
    </lineage>
</organism>
<proteinExistence type="predicted"/>
<dbReference type="GO" id="GO:0010494">
    <property type="term" value="C:cytoplasmic stress granule"/>
    <property type="evidence" value="ECO:0007669"/>
    <property type="project" value="TreeGrafter"/>
</dbReference>
<name>A0A9Q1B9G6_9SAUR</name>
<dbReference type="InterPro" id="IPR012677">
    <property type="entry name" value="Nucleotide-bd_a/b_plait_sf"/>
</dbReference>